<dbReference type="InterPro" id="IPR039420">
    <property type="entry name" value="WalR-like"/>
</dbReference>
<dbReference type="InterPro" id="IPR036388">
    <property type="entry name" value="WH-like_DNA-bd_sf"/>
</dbReference>
<dbReference type="EMBL" id="FOUB01000017">
    <property type="protein sequence ID" value="SFM21278.1"/>
    <property type="molecule type" value="Genomic_DNA"/>
</dbReference>
<dbReference type="Pfam" id="PF00486">
    <property type="entry name" value="Trans_reg_C"/>
    <property type="match status" value="1"/>
</dbReference>
<evidence type="ECO:0000313" key="10">
    <source>
        <dbReference type="EMBL" id="SFM21278.1"/>
    </source>
</evidence>
<proteinExistence type="predicted"/>
<dbReference type="InterPro" id="IPR011006">
    <property type="entry name" value="CheY-like_superfamily"/>
</dbReference>
<evidence type="ECO:0000313" key="11">
    <source>
        <dbReference type="Proteomes" id="UP000183287"/>
    </source>
</evidence>
<keyword evidence="3" id="KW-0805">Transcription regulation</keyword>
<dbReference type="SUPFAM" id="SSF46894">
    <property type="entry name" value="C-terminal effector domain of the bipartite response regulators"/>
    <property type="match status" value="1"/>
</dbReference>
<evidence type="ECO:0000256" key="7">
    <source>
        <dbReference type="PROSITE-ProRule" id="PRU01091"/>
    </source>
</evidence>
<name>A0A1I4P0J9_9PROT</name>
<dbReference type="GO" id="GO:0000156">
    <property type="term" value="F:phosphorelay response regulator activity"/>
    <property type="evidence" value="ECO:0007669"/>
    <property type="project" value="TreeGrafter"/>
</dbReference>
<dbReference type="GO" id="GO:0006355">
    <property type="term" value="P:regulation of DNA-templated transcription"/>
    <property type="evidence" value="ECO:0007669"/>
    <property type="project" value="InterPro"/>
</dbReference>
<dbReference type="InterPro" id="IPR001789">
    <property type="entry name" value="Sig_transdc_resp-reg_receiver"/>
</dbReference>
<reference evidence="11" key="1">
    <citation type="submission" date="2016-10" db="EMBL/GenBank/DDBJ databases">
        <authorList>
            <person name="Varghese N."/>
            <person name="Submissions S."/>
        </authorList>
    </citation>
    <scope>NUCLEOTIDE SEQUENCE [LARGE SCALE GENOMIC DNA]</scope>
    <source>
        <strain evidence="11">Nm44</strain>
    </source>
</reference>
<evidence type="ECO:0000259" key="9">
    <source>
        <dbReference type="PROSITE" id="PS51755"/>
    </source>
</evidence>
<dbReference type="InterPro" id="IPR001867">
    <property type="entry name" value="OmpR/PhoB-type_DNA-bd"/>
</dbReference>
<dbReference type="Gene3D" id="1.10.10.10">
    <property type="entry name" value="Winged helix-like DNA-binding domain superfamily/Winged helix DNA-binding domain"/>
    <property type="match status" value="1"/>
</dbReference>
<dbReference type="SMART" id="SM00862">
    <property type="entry name" value="Trans_reg_C"/>
    <property type="match status" value="1"/>
</dbReference>
<dbReference type="PANTHER" id="PTHR48111:SF1">
    <property type="entry name" value="TWO-COMPONENT RESPONSE REGULATOR ORR33"/>
    <property type="match status" value="1"/>
</dbReference>
<evidence type="ECO:0000256" key="5">
    <source>
        <dbReference type="ARBA" id="ARBA00023163"/>
    </source>
</evidence>
<evidence type="ECO:0000256" key="6">
    <source>
        <dbReference type="PROSITE-ProRule" id="PRU00169"/>
    </source>
</evidence>
<dbReference type="SUPFAM" id="SSF52172">
    <property type="entry name" value="CheY-like"/>
    <property type="match status" value="1"/>
</dbReference>
<dbReference type="CDD" id="cd00383">
    <property type="entry name" value="trans_reg_C"/>
    <property type="match status" value="1"/>
</dbReference>
<comment type="caution">
    <text evidence="6">Lacks conserved residue(s) required for the propagation of feature annotation.</text>
</comment>
<dbReference type="InterPro" id="IPR016032">
    <property type="entry name" value="Sig_transdc_resp-reg_C-effctor"/>
</dbReference>
<dbReference type="Proteomes" id="UP000183287">
    <property type="component" value="Unassembled WGS sequence"/>
</dbReference>
<dbReference type="SMART" id="SM00448">
    <property type="entry name" value="REC"/>
    <property type="match status" value="1"/>
</dbReference>
<feature type="DNA-binding region" description="OmpR/PhoB-type" evidence="7">
    <location>
        <begin position="173"/>
        <end position="272"/>
    </location>
</feature>
<accession>A0A1I4P0J9</accession>
<feature type="domain" description="OmpR/PhoB-type" evidence="9">
    <location>
        <begin position="173"/>
        <end position="272"/>
    </location>
</feature>
<evidence type="ECO:0000256" key="3">
    <source>
        <dbReference type="ARBA" id="ARBA00023015"/>
    </source>
</evidence>
<keyword evidence="1" id="KW-0597">Phosphoprotein</keyword>
<keyword evidence="4 7" id="KW-0238">DNA-binding</keyword>
<dbReference type="GO" id="GO:0000976">
    <property type="term" value="F:transcription cis-regulatory region binding"/>
    <property type="evidence" value="ECO:0007669"/>
    <property type="project" value="TreeGrafter"/>
</dbReference>
<dbReference type="PROSITE" id="PS50110">
    <property type="entry name" value="RESPONSE_REGULATORY"/>
    <property type="match status" value="1"/>
</dbReference>
<dbReference type="AlphaFoldDB" id="A0A1I4P0J9"/>
<dbReference type="GO" id="GO:0032993">
    <property type="term" value="C:protein-DNA complex"/>
    <property type="evidence" value="ECO:0007669"/>
    <property type="project" value="TreeGrafter"/>
</dbReference>
<protein>
    <submittedName>
        <fullName evidence="10">DNA-binding response regulator, OmpR family, contains REC and winged-helix (WHTH) domain</fullName>
    </submittedName>
</protein>
<evidence type="ECO:0000256" key="1">
    <source>
        <dbReference type="ARBA" id="ARBA00022553"/>
    </source>
</evidence>
<evidence type="ECO:0000259" key="8">
    <source>
        <dbReference type="PROSITE" id="PS50110"/>
    </source>
</evidence>
<organism evidence="10 11">
    <name type="scientific">Nitrosomonas communis</name>
    <dbReference type="NCBI Taxonomy" id="44574"/>
    <lineage>
        <taxon>Bacteria</taxon>
        <taxon>Pseudomonadati</taxon>
        <taxon>Pseudomonadota</taxon>
        <taxon>Betaproteobacteria</taxon>
        <taxon>Nitrosomonadales</taxon>
        <taxon>Nitrosomonadaceae</taxon>
        <taxon>Nitrosomonas</taxon>
    </lineage>
</organism>
<dbReference type="RefSeq" id="WP_074905193.1">
    <property type="nucleotide sequence ID" value="NZ_FOUB01000017.1"/>
</dbReference>
<dbReference type="PROSITE" id="PS51755">
    <property type="entry name" value="OMPR_PHOB"/>
    <property type="match status" value="1"/>
</dbReference>
<dbReference type="OrthoDB" id="9793549at2"/>
<gene>
    <name evidence="10" type="ORF">SAMN05421863_101751</name>
</gene>
<dbReference type="Gene3D" id="3.40.50.2300">
    <property type="match status" value="1"/>
</dbReference>
<dbReference type="PANTHER" id="PTHR48111">
    <property type="entry name" value="REGULATOR OF RPOS"/>
    <property type="match status" value="1"/>
</dbReference>
<keyword evidence="2" id="KW-0902">Two-component regulatory system</keyword>
<keyword evidence="11" id="KW-1185">Reference proteome</keyword>
<evidence type="ECO:0000256" key="2">
    <source>
        <dbReference type="ARBA" id="ARBA00023012"/>
    </source>
</evidence>
<sequence length="273" mass="32127">MIKALKILFLDDDANNVKPVTEFFQPFSGEIFFTLSIDEALDIIQINNPHLTLISLKLAHANNWYFLKEIKEYLMPIIGLVETKQCHLMKKGQAFGINAYLVKPFDLLHLQVHFRSTLAQIGICKKIMNSAKERRNCHDRRALQGGRRWYDRFNHLEAAENEKEIEDIGSKKEEYIHIGPFIVNYQEKRVYRNENNLKLTPKEYKLFLLLIQNRNQIVSANYILSHIWTSQERASKEDVKQYIYMLRKKIEKDPSNPSLILNQKGFGYLFSFS</sequence>
<dbReference type="GO" id="GO:0005829">
    <property type="term" value="C:cytosol"/>
    <property type="evidence" value="ECO:0007669"/>
    <property type="project" value="TreeGrafter"/>
</dbReference>
<keyword evidence="5" id="KW-0804">Transcription</keyword>
<evidence type="ECO:0000256" key="4">
    <source>
        <dbReference type="ARBA" id="ARBA00023125"/>
    </source>
</evidence>
<feature type="domain" description="Response regulatory" evidence="8">
    <location>
        <begin position="6"/>
        <end position="118"/>
    </location>
</feature>